<feature type="compositionally biased region" description="Basic and acidic residues" evidence="2">
    <location>
        <begin position="1139"/>
        <end position="1153"/>
    </location>
</feature>
<feature type="compositionally biased region" description="Pro residues" evidence="2">
    <location>
        <begin position="4065"/>
        <end position="4074"/>
    </location>
</feature>
<keyword evidence="3" id="KW-0812">Transmembrane</keyword>
<feature type="region of interest" description="Disordered" evidence="2">
    <location>
        <begin position="1126"/>
        <end position="1172"/>
    </location>
</feature>
<dbReference type="RefSeq" id="WP_131345302.1">
    <property type="nucleotide sequence ID" value="NZ_SJJZ01000004.1"/>
</dbReference>
<evidence type="ECO:0000313" key="4">
    <source>
        <dbReference type="EMBL" id="TCC04229.1"/>
    </source>
</evidence>
<feature type="compositionally biased region" description="Low complexity" evidence="2">
    <location>
        <begin position="417"/>
        <end position="439"/>
    </location>
</feature>
<dbReference type="OrthoDB" id="3513155at2"/>
<comment type="caution">
    <text evidence="4">The sequence shown here is derived from an EMBL/GenBank/DDBJ whole genome shotgun (WGS) entry which is preliminary data.</text>
</comment>
<evidence type="ECO:0000256" key="2">
    <source>
        <dbReference type="SAM" id="MobiDB-lite"/>
    </source>
</evidence>
<feature type="region of interest" description="Disordered" evidence="2">
    <location>
        <begin position="4039"/>
        <end position="4074"/>
    </location>
</feature>
<feature type="compositionally biased region" description="Low complexity" evidence="2">
    <location>
        <begin position="472"/>
        <end position="492"/>
    </location>
</feature>
<dbReference type="PANTHER" id="PTHR24216">
    <property type="entry name" value="PAXILLIN-RELATED"/>
    <property type="match status" value="1"/>
</dbReference>
<protein>
    <submittedName>
        <fullName evidence="4">Uncharacterized protein</fullName>
    </submittedName>
</protein>
<feature type="region of interest" description="Disordered" evidence="2">
    <location>
        <begin position="1888"/>
        <end position="1914"/>
    </location>
</feature>
<keyword evidence="3" id="KW-1133">Transmembrane helix</keyword>
<organism evidence="4 5">
    <name type="scientific">Kribbella soli</name>
    <dbReference type="NCBI Taxonomy" id="1124743"/>
    <lineage>
        <taxon>Bacteria</taxon>
        <taxon>Bacillati</taxon>
        <taxon>Actinomycetota</taxon>
        <taxon>Actinomycetes</taxon>
        <taxon>Propionibacteriales</taxon>
        <taxon>Kribbellaceae</taxon>
        <taxon>Kribbella</taxon>
    </lineage>
</organism>
<feature type="compositionally biased region" description="Low complexity" evidence="2">
    <location>
        <begin position="552"/>
        <end position="575"/>
    </location>
</feature>
<feature type="region of interest" description="Disordered" evidence="2">
    <location>
        <begin position="3421"/>
        <end position="3444"/>
    </location>
</feature>
<name>A0A4R0H972_9ACTN</name>
<feature type="compositionally biased region" description="Polar residues" evidence="2">
    <location>
        <begin position="493"/>
        <end position="505"/>
    </location>
</feature>
<proteinExistence type="predicted"/>
<evidence type="ECO:0000313" key="5">
    <source>
        <dbReference type="Proteomes" id="UP000292346"/>
    </source>
</evidence>
<feature type="region of interest" description="Disordered" evidence="2">
    <location>
        <begin position="3157"/>
        <end position="3196"/>
    </location>
</feature>
<keyword evidence="1" id="KW-0175">Coiled coil</keyword>
<accession>A0A4R0H972</accession>
<feature type="compositionally biased region" description="Low complexity" evidence="2">
    <location>
        <begin position="3157"/>
        <end position="3169"/>
    </location>
</feature>
<reference evidence="4 5" key="1">
    <citation type="submission" date="2019-02" db="EMBL/GenBank/DDBJ databases">
        <title>Kribbella capetownensis sp. nov. and Kribbella speibonae sp. nov., isolated from soil.</title>
        <authorList>
            <person name="Curtis S.M."/>
            <person name="Norton I."/>
            <person name="Everest G.J."/>
            <person name="Meyers P.R."/>
        </authorList>
    </citation>
    <scope>NUCLEOTIDE SEQUENCE [LARGE SCALE GENOMIC DNA]</scope>
    <source>
        <strain evidence="4 5">KCTC 29219</strain>
    </source>
</reference>
<dbReference type="EMBL" id="SJJZ01000004">
    <property type="protein sequence ID" value="TCC04229.1"/>
    <property type="molecule type" value="Genomic_DNA"/>
</dbReference>
<feature type="coiled-coil region" evidence="1">
    <location>
        <begin position="2201"/>
        <end position="2228"/>
    </location>
</feature>
<sequence>MGLHLPGWLKAILEGGYEPQADEDKLYALADQYDLCAKYLCETLPGQIDAAATGFGSAYHGEAGAALEGFLKRYARNKDLQGPAALADGATHLAEFLRTMGDTIVRTKRELLIIGIVSWITILAGLGPIMGTLIRKLGQEGVKRLLLTLLKKLVNREAKKLQAKMVAEMVANAAQQTGKFVFSRQMVPKVLGLVGAELADEVIPHTLAGLWGDLTGQDRRLVVDDNGKPVMDDDNHFVTTHDWDWRGTAMTATGAVVGVPLSHGLGKGLAKVPGLGKIGRTFANNAVTSPLASSLTAWGYGEGWHNPKLEDALIAGAHGAVRNSTPSDVHGPLERVGEKAGEWVGNKIISAVPGGNPPGPDGGGHVPSLPVDQGAPATSGSPSTSNPTSNATANAASSATSQVEQSSVTPAVAAIPNQAATTQTTNTQATRTATATDQDQAARRDSAKQSTRSTTPPDNNNPDTPTEEEAAEAQSQTPEAQPQTAQAEHQTPNAQPRTADTQQPAPETHQPHAPTAEAAPTAQAAPHSPTPGASQTLTPQADPTAADPPTPQLAQTTPAPTPTTTAPLTPSTPGTPIAPSTPDVSTPTGRARRGRADDVVPEALRSAPAYQGLSEADRLRVAEAIVRVTNGDPARIEGLQPLLDSPGLRELDSAQLLAEVARWDRYEQLFGRAVELGARIAGSPETTDVSQWASYTWADATDLKELQALPEKLSTSGRRGKLVNLDEHAGVYSIRRDGAEWIVKLVPDGESHRLELAAEFKGLVAAAQTGYGPTPYGLVRATINGKSYVGMAMGRVPGAMVHSPHPTEPAARAEVERARRAVTFDTVLQLHEYLQRLLAGDHHSHGELQPLIDPETGNLRVIDLADVQQVLDDPQYRKIAHADYGFSLEADDIRRQLIDAAVENARRAAEEDSGRARLQGTSVNRGGLSVDAVQQAVDVVWRRMRLPRGIDLKIVVGEDTDALARDHGIERSRGPRPGYFRMEGGVGAVYLSAKDHSSADDVAASVWHEVVGHFGWKLFSPEVRAEVLAAVDELRVLDPDLSADTDELYADQPSDVRAEEFLARLAEGGVPTRLRQAWNGLLSTRLGAIFARIGAISNETLEQARRDHRLEPLYKIVRALVRSIREHRPQHQHAPSPRSRADRPDAPRSRTDRPGPNISRIRPARQNRYDGGGLAPFSAGLVETSYDDLVSGTPDEQALAAALPAHTGGVVKRFLVSAVDDNHFEIEGARLTPHHLAVMTDLYRNVSIALDLPPGTSPHLAQNLANIMGLDITVRTTDGWQVLHPTADATLQREGTVEFGPDDTIVLRTPENPDGVVIEDLEPHLGRLLGIGGSKAAFAFYDQVVLIAHPTIEVSFFKQLGRTRDLLTKPGADEVIAPLRYTTVFERDAFVAGRFPTISRDIWASIPDFNGPQVLQPTQASLDSLLAIRAFFLTNNLVITDLQFGIDPDGRFWAYDVGRIRPLPTELPAAPAGVNLDIFTRANTDPLEIIDAWIAWAADGVPNRTFTPSGPVRKAPAAREDLQQPSYDWATAIPNHPSAELYPDTPEARDRAVAELEHAYVAARTGYGPVPVGLVTTEIDGTRYVGFAVEDVDPAVHTEAITLDTVLQLHDYVRRLRALGHRPPADLQLAVDERGNIHPVSSRGLESLPVEVLSDRLLQAAIDNVKRTAGDDTSRDRRVRPGRASRIVRSDFRGDGRRMPDRAAVRAAARGAVPQIVAAVAAVRGEARDVAIDGERITVRLEDGQRLAVTLEVSGIFADSGPVRWERTAGATDWAQITLSPQASDEVVGRAVAHAVAGVLSAYRGESEVDQARAARRAEVGYLVDRLERGESSYRLRRELGHVLRQLNKLEGRRLGVPPLPRGLRQRVRAVLPRNAVRAWLAEEIDQREDQLTEPASSRPTRLPSIEPTQSHASDPAVDRFVHRLFQHFADQPTVESGLSASQQAVLRELPLFRQFVNWHGADLAVAFGRMTADDFAGQIAAADQQSVADAFAKLRSLLDQCDNGRSWFQRSTAARQFAELADALGVVAHDNLRAALPHDLASAVAELEPSLVKRINRSVDNGVRSLPSMPADLSFRFLQTLPAGAVSAAVLAGHGQIGLAATVLTGSALAWPARTIISRYAEAHRSDGEATTNRRRQAAIAGVGVGVAALVAHSLHLDPTYLEVAAAAGAVQPVNLYAKYLRRRMHAKAATVEQRIAAELDQNRATIPELKARLADLDAERQRLLQRYDAGVPTELHQLTEVLVRISTTFTQYADAMHKAGLDPHTRPDGPEGRPVSASILHNDPIHTRNLTDLTWAPGRHHEPSVDAENAALIAAKIHQATNGRYGPFSLAQIQSHAVTGRGLLDIAADLVFAEEHRRTPSRSTADARALAARVDFHRSLTADQARAVPTSLFQPERPPLDWPTYAELRPNALQQQQTELTTRAAARTESAAKAEADAAAMDEAKATDELAKSARHTAIAEACTTAAEQADQACQAWQAYRDNPSHATLQAARKQDDLYEQRRAESLPPKDVLQTATVSGQLPHLTALTNELNEALAQQNKVFRFTPELLHRTLRAETRRLLSPGGLVLTVGNDPRADVTELTQFELTLDPSELREVLDNPVLIEEAQLGQLVQGGYSVATTTTQTVGTNGGLKLAPFLSALPDTNPLKVAALISPSVEYSKNVGLSVTGGATEYGLPGAVEVIQGELLRFRSSRPSWSWRMRTSAVGSWSARHVVAGGTTKDTATLELGISHAYTVGAPKETVSIPSDERRTDLPEHVATRVDGLSELADQAIAGLRQRLGSLDRVGHDQLRGLLTEDAPGRLAETTRPGGLTRIITSDGRAVAYAQLETVAVWEQATLLGDSSKDHKVERLRVGFSGTSGGETFSAGDSFSVSAGYSPTATQDLGTSSWDLGPSGKAGLNAGHDTSVNTGDTAIHPSVQRMQPTVGMKLRLEHRLTIHRVDQAGKFTLTSAGDAVLRMPENDAYRYGLPVPSSAIVRDQDGQPRYGVDGRQLLRGDPQPTDKAIGLPVWMHRGWRHVEEGPYRDQEGRQPIRGAGPALVQELSGADEALQEFLEHLSAKGLIPNGELGGKDPALAASQLANLERVGQQLARHRLETGYDPAAQEGIVLRLDRHRTGFPPEQHTYRIRLRSYTGEAKFLGLSTGETVVNLDIGSNTTSRSGGRSRSLPWQAKFGFSDKPRSGEEGPTPEITPSYGRSSLGRFISWATGSTVNRVSLTESTAPVAVFEVPHTIVITEVGHESKPIVTVDGTARLSIDSEFCRRDDTEPTLAIEGKVDPFLLQSATFQAVDVGDLVGRLTAKLPQLARGDSSALHHLSAFLNPRNLAARPELLTAPYQTSLLVTPAPSNVDQALTQRGVTTGRARLTVDTTLLNLRYVGSGHPVNGEINLTLGSSTITTGSSTSGTFGLGGGTGAVGTDGSSYGGSLSGSRSKDRSTSSTETQIGGVERLAIRDGEHYQFWADLGVVAELRAVGAEPRAAEVRSGAVMLTLPERDALRLYGLGKLDLPTAKVNEAIERLLDGELDLPSRTVLALARRQTDPVQHERLESMLRETVTLLRMNWWLDRIRQHRAGLVSLLDAVMPTAEELIERGSIVRLPDFYDTTMGAGVIDQMSLQDPDGNETDLYREALAAVDDSAPEALDDPVLASGLRGDLAGRRGHGHVDNLLSESGFVTEYPTGDGRQERLRIKLEYVGPIRIDGVPGAGGKENASNIFHTYDFREEGRSVTAATTYNPQVGGALGEVGSGTAGVGTDLGTSTTASSTEQNTRMTRAYWNLTTRVSRGYRITIQVNEATTRTLTGEMTLLVPASVVNAPMPEAADTEEVALPRGTVVEGTIARKLFTTVHSRLGKPDMLTAEGARVHRTALENMMSAATRLAAFERIASPEGHTMVQLPVPGRRSRVVAVQVRAKLSNVQLVAEGDAQLGQIDRQQRITQLTTKSNRLLPASRSLSGSNPAGIQGGLSSGEQVGEKSSDSTGNRNETTMNERGQVVTVKVDVDYHLRYEDRRLDRNGGFQVASTDTGSSHGTAYLTMFRHEYDALRGKSSTPPPPPTETEGNLHTAGSIPPPNPSGAS</sequence>
<feature type="region of interest" description="Disordered" evidence="2">
    <location>
        <begin position="3939"/>
        <end position="3989"/>
    </location>
</feature>
<feature type="compositionally biased region" description="Polar residues" evidence="2">
    <location>
        <begin position="3975"/>
        <end position="3987"/>
    </location>
</feature>
<keyword evidence="3" id="KW-0472">Membrane</keyword>
<feature type="region of interest" description="Disordered" evidence="2">
    <location>
        <begin position="348"/>
        <end position="599"/>
    </location>
</feature>
<evidence type="ECO:0000256" key="3">
    <source>
        <dbReference type="SAM" id="Phobius"/>
    </source>
</evidence>
<keyword evidence="5" id="KW-1185">Reference proteome</keyword>
<dbReference type="PANTHER" id="PTHR24216:SF65">
    <property type="entry name" value="PAXILLIN-LIKE PROTEIN 1"/>
    <property type="match status" value="1"/>
</dbReference>
<evidence type="ECO:0000256" key="1">
    <source>
        <dbReference type="SAM" id="Coils"/>
    </source>
</evidence>
<dbReference type="Proteomes" id="UP000292346">
    <property type="component" value="Unassembled WGS sequence"/>
</dbReference>
<feature type="compositionally biased region" description="Low complexity" evidence="2">
    <location>
        <begin position="454"/>
        <end position="464"/>
    </location>
</feature>
<dbReference type="CDD" id="cd20900">
    <property type="entry name" value="HopBF1"/>
    <property type="match status" value="1"/>
</dbReference>
<dbReference type="InterPro" id="IPR054555">
    <property type="entry name" value="T3SS_HopBF1-like"/>
</dbReference>
<gene>
    <name evidence="4" type="ORF">E0H45_34685</name>
</gene>
<feature type="compositionally biased region" description="Low complexity" evidence="2">
    <location>
        <begin position="511"/>
        <end position="545"/>
    </location>
</feature>
<feature type="transmembrane region" description="Helical" evidence="3">
    <location>
        <begin position="111"/>
        <end position="134"/>
    </location>
</feature>
<feature type="compositionally biased region" description="Low complexity" evidence="2">
    <location>
        <begin position="374"/>
        <end position="401"/>
    </location>
</feature>